<dbReference type="InterPro" id="IPR011250">
    <property type="entry name" value="OMP/PagP_B-barrel"/>
</dbReference>
<organism evidence="1">
    <name type="scientific">marine sediment metagenome</name>
    <dbReference type="NCBI Taxonomy" id="412755"/>
    <lineage>
        <taxon>unclassified sequences</taxon>
        <taxon>metagenomes</taxon>
        <taxon>ecological metagenomes</taxon>
    </lineage>
</organism>
<proteinExistence type="predicted"/>
<evidence type="ECO:0008006" key="2">
    <source>
        <dbReference type="Google" id="ProtNLM"/>
    </source>
</evidence>
<reference evidence="1" key="1">
    <citation type="journal article" date="2014" name="Front. Microbiol.">
        <title>High frequency of phylogenetically diverse reductive dehalogenase-homologous genes in deep subseafloor sedimentary metagenomes.</title>
        <authorList>
            <person name="Kawai M."/>
            <person name="Futagami T."/>
            <person name="Toyoda A."/>
            <person name="Takaki Y."/>
            <person name="Nishi S."/>
            <person name="Hori S."/>
            <person name="Arai W."/>
            <person name="Tsubouchi T."/>
            <person name="Morono Y."/>
            <person name="Uchiyama I."/>
            <person name="Ito T."/>
            <person name="Fujiyama A."/>
            <person name="Inagaki F."/>
            <person name="Takami H."/>
        </authorList>
    </citation>
    <scope>NUCLEOTIDE SEQUENCE</scope>
    <source>
        <strain evidence="1">Expedition CK06-06</strain>
    </source>
</reference>
<dbReference type="Gene3D" id="2.40.160.20">
    <property type="match status" value="1"/>
</dbReference>
<evidence type="ECO:0000313" key="1">
    <source>
        <dbReference type="EMBL" id="GAG59670.1"/>
    </source>
</evidence>
<name>X0YTU0_9ZZZZ</name>
<dbReference type="EMBL" id="BART01008899">
    <property type="protein sequence ID" value="GAG59670.1"/>
    <property type="molecule type" value="Genomic_DNA"/>
</dbReference>
<dbReference type="AlphaFoldDB" id="X0YTU0"/>
<gene>
    <name evidence="1" type="ORF">S01H4_19885</name>
</gene>
<accession>X0YTU0</accession>
<sequence length="194" mass="21655">IITASVSAQSLGNITYNMSFPTDNLSDFIDKPSFKGFGIEGRWFSNRNISFGLSFAWTVYDQRVSDPIQIVQDGVSGTVSGTQIRVVNSLPILATAHYYTGKRRDQYRFYFGAGAGMYYIKQRLEIGLVAFESDNWHFGVAPEVGVLINFSREFTMIVNGKYNYAFSAGETLGGGDDNAYAYWGLNVGFVWQSF</sequence>
<comment type="caution">
    <text evidence="1">The sequence shown here is derived from an EMBL/GenBank/DDBJ whole genome shotgun (WGS) entry which is preliminary data.</text>
</comment>
<dbReference type="SUPFAM" id="SSF56925">
    <property type="entry name" value="OMPA-like"/>
    <property type="match status" value="1"/>
</dbReference>
<protein>
    <recommendedName>
        <fullName evidence="2">Outer membrane protein beta-barrel domain-containing protein</fullName>
    </recommendedName>
</protein>
<feature type="non-terminal residue" evidence="1">
    <location>
        <position position="1"/>
    </location>
</feature>